<dbReference type="OrthoDB" id="9798830at2"/>
<evidence type="ECO:0000259" key="1">
    <source>
        <dbReference type="Pfam" id="PF12867"/>
    </source>
</evidence>
<evidence type="ECO:0000313" key="2">
    <source>
        <dbReference type="EMBL" id="MTH52254.1"/>
    </source>
</evidence>
<dbReference type="AlphaFoldDB" id="A0A7X2S1Z9"/>
<dbReference type="InterPro" id="IPR024775">
    <property type="entry name" value="DinB-like"/>
</dbReference>
<dbReference type="Proteomes" id="UP000434639">
    <property type="component" value="Unassembled WGS sequence"/>
</dbReference>
<dbReference type="Pfam" id="PF12867">
    <property type="entry name" value="DinB_2"/>
    <property type="match status" value="1"/>
</dbReference>
<name>A0A7X2S1Z9_9BACI</name>
<sequence length="161" mass="18236">MENSRKETLLTLRNYSWKKNGWNASLSQALENVTAADAAWKPPGGGNTIWETVNHLNYFNARTLEKLLGKTPDHTVATNEETFGAAGSVNDEEKWKSAVSKTEQLMTSLIETIEKLSEENVAEGEWDIRLPEIMMHDAYHTGQIVLIRKMQGSWPAQRDFE</sequence>
<feature type="domain" description="DinB-like" evidence="1">
    <location>
        <begin position="25"/>
        <end position="123"/>
    </location>
</feature>
<protein>
    <submittedName>
        <fullName evidence="2">DinB family protein</fullName>
    </submittedName>
</protein>
<dbReference type="RefSeq" id="WP_155110775.1">
    <property type="nucleotide sequence ID" value="NZ_WMIB01000001.1"/>
</dbReference>
<proteinExistence type="predicted"/>
<evidence type="ECO:0000313" key="3">
    <source>
        <dbReference type="Proteomes" id="UP000434639"/>
    </source>
</evidence>
<organism evidence="2 3">
    <name type="scientific">Metabacillus mangrovi</name>
    <dbReference type="NCBI Taxonomy" id="1491830"/>
    <lineage>
        <taxon>Bacteria</taxon>
        <taxon>Bacillati</taxon>
        <taxon>Bacillota</taxon>
        <taxon>Bacilli</taxon>
        <taxon>Bacillales</taxon>
        <taxon>Bacillaceae</taxon>
        <taxon>Metabacillus</taxon>
    </lineage>
</organism>
<dbReference type="Gene3D" id="1.20.120.450">
    <property type="entry name" value="dinb family like domain"/>
    <property type="match status" value="1"/>
</dbReference>
<accession>A0A7X2S1Z9</accession>
<keyword evidence="3" id="KW-1185">Reference proteome</keyword>
<dbReference type="EMBL" id="WMIB01000001">
    <property type="protein sequence ID" value="MTH52254.1"/>
    <property type="molecule type" value="Genomic_DNA"/>
</dbReference>
<reference evidence="2 3" key="1">
    <citation type="journal article" date="2017" name="Int. J. Syst. Evol. Microbiol.">
        <title>Bacillus mangrovi sp. nov., isolated from a sediment sample from a mangrove forest.</title>
        <authorList>
            <person name="Gupta V."/>
            <person name="Singh P.K."/>
            <person name="Korpole S."/>
            <person name="Tanuku N.R.S."/>
            <person name="Pinnaka A.K."/>
        </authorList>
    </citation>
    <scope>NUCLEOTIDE SEQUENCE [LARGE SCALE GENOMIC DNA]</scope>
    <source>
        <strain evidence="2 3">KCTC 33872</strain>
    </source>
</reference>
<dbReference type="SUPFAM" id="SSF109854">
    <property type="entry name" value="DinB/YfiT-like putative metalloenzymes"/>
    <property type="match status" value="1"/>
</dbReference>
<gene>
    <name evidence="2" type="ORF">GKZ89_02460</name>
</gene>
<dbReference type="InterPro" id="IPR034660">
    <property type="entry name" value="DinB/YfiT-like"/>
</dbReference>
<comment type="caution">
    <text evidence="2">The sequence shown here is derived from an EMBL/GenBank/DDBJ whole genome shotgun (WGS) entry which is preliminary data.</text>
</comment>